<sequence length="60" mass="7104">MKNINHNPTVWQTLPFSLYNIDDLKKSDSNLFKYITRKMKVFCKKGSSQLAFYLTRLCTL</sequence>
<name>A0ABR6XXZ4_9FLAO</name>
<proteinExistence type="predicted"/>
<reference evidence="1 2" key="1">
    <citation type="submission" date="2020-08" db="EMBL/GenBank/DDBJ databases">
        <title>Winogradskyella ouciana sp. nov., isolated from the hadal seawater of the Mariana Trench.</title>
        <authorList>
            <person name="He X."/>
        </authorList>
    </citation>
    <scope>NUCLEOTIDE SEQUENCE [LARGE SCALE GENOMIC DNA]</scope>
    <source>
        <strain evidence="1 2">KCTC 22026</strain>
    </source>
</reference>
<dbReference type="EMBL" id="JACOME010000001">
    <property type="protein sequence ID" value="MBC3845353.1"/>
    <property type="molecule type" value="Genomic_DNA"/>
</dbReference>
<evidence type="ECO:0000313" key="1">
    <source>
        <dbReference type="EMBL" id="MBC3845353.1"/>
    </source>
</evidence>
<gene>
    <name evidence="1" type="ORF">H6H04_03080</name>
</gene>
<evidence type="ECO:0000313" key="2">
    <source>
        <dbReference type="Proteomes" id="UP000607435"/>
    </source>
</evidence>
<organism evidence="1 2">
    <name type="scientific">Winogradskyella echinorum</name>
    <dbReference type="NCBI Taxonomy" id="538189"/>
    <lineage>
        <taxon>Bacteria</taxon>
        <taxon>Pseudomonadati</taxon>
        <taxon>Bacteroidota</taxon>
        <taxon>Flavobacteriia</taxon>
        <taxon>Flavobacteriales</taxon>
        <taxon>Flavobacteriaceae</taxon>
        <taxon>Winogradskyella</taxon>
    </lineage>
</organism>
<dbReference type="RefSeq" id="WP_186844465.1">
    <property type="nucleotide sequence ID" value="NZ_JACOME010000001.1"/>
</dbReference>
<dbReference type="Proteomes" id="UP000607435">
    <property type="component" value="Unassembled WGS sequence"/>
</dbReference>
<keyword evidence="2" id="KW-1185">Reference proteome</keyword>
<protein>
    <submittedName>
        <fullName evidence="1">Uncharacterized protein</fullName>
    </submittedName>
</protein>
<comment type="caution">
    <text evidence="1">The sequence shown here is derived from an EMBL/GenBank/DDBJ whole genome shotgun (WGS) entry which is preliminary data.</text>
</comment>
<accession>A0ABR6XXZ4</accession>